<dbReference type="GO" id="GO:0004252">
    <property type="term" value="F:serine-type endopeptidase activity"/>
    <property type="evidence" value="ECO:0007669"/>
    <property type="project" value="UniProtKB-UniRule"/>
</dbReference>
<feature type="active site" description="Charge relay system" evidence="5">
    <location>
        <position position="460"/>
    </location>
</feature>
<evidence type="ECO:0000259" key="8">
    <source>
        <dbReference type="Pfam" id="PF00082"/>
    </source>
</evidence>
<dbReference type="CDD" id="cd07483">
    <property type="entry name" value="Peptidases_S8_Subtilisin_Novo-like"/>
    <property type="match status" value="1"/>
</dbReference>
<dbReference type="PROSITE" id="PS00138">
    <property type="entry name" value="SUBTILASE_SER"/>
    <property type="match status" value="1"/>
</dbReference>
<keyword evidence="7" id="KW-0732">Signal</keyword>
<comment type="caution">
    <text evidence="9">The sequence shown here is derived from an EMBL/GenBank/DDBJ whole genome shotgun (WGS) entry which is preliminary data.</text>
</comment>
<dbReference type="PROSITE" id="PS51892">
    <property type="entry name" value="SUBTILASE"/>
    <property type="match status" value="1"/>
</dbReference>
<dbReference type="InterPro" id="IPR017308">
    <property type="entry name" value="Pept_S8_subtilisin_bacteroid"/>
</dbReference>
<evidence type="ECO:0000256" key="1">
    <source>
        <dbReference type="ARBA" id="ARBA00011073"/>
    </source>
</evidence>
<keyword evidence="3 5" id="KW-0378">Hydrolase</keyword>
<dbReference type="SUPFAM" id="SSF52743">
    <property type="entry name" value="Subtilisin-like"/>
    <property type="match status" value="1"/>
</dbReference>
<dbReference type="PROSITE" id="PS00136">
    <property type="entry name" value="SUBTILASE_ASP"/>
    <property type="match status" value="1"/>
</dbReference>
<organism evidence="9 10">
    <name type="scientific">Flavilitoribacter nigricans (strain ATCC 23147 / DSM 23189 / NBRC 102662 / NCIMB 1420 / SS-2)</name>
    <name type="common">Lewinella nigricans</name>
    <dbReference type="NCBI Taxonomy" id="1122177"/>
    <lineage>
        <taxon>Bacteria</taxon>
        <taxon>Pseudomonadati</taxon>
        <taxon>Bacteroidota</taxon>
        <taxon>Saprospiria</taxon>
        <taxon>Saprospirales</taxon>
        <taxon>Lewinellaceae</taxon>
        <taxon>Flavilitoribacter</taxon>
    </lineage>
</organism>
<feature type="signal peptide" evidence="7">
    <location>
        <begin position="1"/>
        <end position="23"/>
    </location>
</feature>
<feature type="active site" description="Charge relay system" evidence="5">
    <location>
        <position position="286"/>
    </location>
</feature>
<feature type="active site" description="Charge relay system" evidence="5">
    <location>
        <position position="68"/>
    </location>
</feature>
<dbReference type="InterPro" id="IPR034080">
    <property type="entry name" value="Protease_P7-like_dom"/>
</dbReference>
<keyword evidence="2 5" id="KW-0645">Protease</keyword>
<gene>
    <name evidence="9" type="ORF">CRP01_10630</name>
</gene>
<dbReference type="PANTHER" id="PTHR43399">
    <property type="entry name" value="SUBTILISIN-RELATED"/>
    <property type="match status" value="1"/>
</dbReference>
<feature type="chain" id="PRO_5012248843" evidence="7">
    <location>
        <begin position="24"/>
        <end position="555"/>
    </location>
</feature>
<evidence type="ECO:0000256" key="2">
    <source>
        <dbReference type="ARBA" id="ARBA00022670"/>
    </source>
</evidence>
<dbReference type="Proteomes" id="UP000223913">
    <property type="component" value="Unassembled WGS sequence"/>
</dbReference>
<dbReference type="InterPro" id="IPR023828">
    <property type="entry name" value="Peptidase_S8_Ser-AS"/>
</dbReference>
<proteinExistence type="inferred from homology"/>
<dbReference type="InterPro" id="IPR015500">
    <property type="entry name" value="Peptidase_S8_subtilisin-rel"/>
</dbReference>
<dbReference type="AlphaFoldDB" id="A0A2D0NED1"/>
<dbReference type="OrthoDB" id="9798386at2"/>
<keyword evidence="10" id="KW-1185">Reference proteome</keyword>
<dbReference type="InterPro" id="IPR023827">
    <property type="entry name" value="Peptidase_S8_Asp-AS"/>
</dbReference>
<comment type="similarity">
    <text evidence="1 5 6">Belongs to the peptidase S8 family.</text>
</comment>
<dbReference type="PIRSF" id="PIRSF037892">
    <property type="entry name" value="Subtilisin_rel_SRU_0565"/>
    <property type="match status" value="1"/>
</dbReference>
<dbReference type="Pfam" id="PF00082">
    <property type="entry name" value="Peptidase_S8"/>
    <property type="match status" value="1"/>
</dbReference>
<dbReference type="GO" id="GO:0006508">
    <property type="term" value="P:proteolysis"/>
    <property type="evidence" value="ECO:0007669"/>
    <property type="project" value="UniProtKB-KW"/>
</dbReference>
<evidence type="ECO:0000256" key="3">
    <source>
        <dbReference type="ARBA" id="ARBA00022801"/>
    </source>
</evidence>
<evidence type="ECO:0000313" key="9">
    <source>
        <dbReference type="EMBL" id="PHN06740.1"/>
    </source>
</evidence>
<dbReference type="InterPro" id="IPR036852">
    <property type="entry name" value="Peptidase_S8/S53_dom_sf"/>
</dbReference>
<dbReference type="InterPro" id="IPR051048">
    <property type="entry name" value="Peptidase_S8/S53_subtilisin"/>
</dbReference>
<evidence type="ECO:0000313" key="10">
    <source>
        <dbReference type="Proteomes" id="UP000223913"/>
    </source>
</evidence>
<name>A0A2D0NED1_FLAN2</name>
<dbReference type="InterPro" id="IPR000209">
    <property type="entry name" value="Peptidase_S8/S53_dom"/>
</dbReference>
<dbReference type="Gene3D" id="3.40.50.200">
    <property type="entry name" value="Peptidase S8/S53 domain"/>
    <property type="match status" value="2"/>
</dbReference>
<feature type="domain" description="Peptidase S8/S53" evidence="8">
    <location>
        <begin position="60"/>
        <end position="494"/>
    </location>
</feature>
<dbReference type="PANTHER" id="PTHR43399:SF4">
    <property type="entry name" value="CELL WALL-ASSOCIATED PROTEASE"/>
    <property type="match status" value="1"/>
</dbReference>
<protein>
    <submittedName>
        <fullName evidence="9">Peptidase S8</fullName>
    </submittedName>
</protein>
<reference evidence="9 10" key="1">
    <citation type="submission" date="2017-10" db="EMBL/GenBank/DDBJ databases">
        <title>The draft genome sequence of Lewinella nigricans NBRC 102662.</title>
        <authorList>
            <person name="Wang K."/>
        </authorList>
    </citation>
    <scope>NUCLEOTIDE SEQUENCE [LARGE SCALE GENOMIC DNA]</scope>
    <source>
        <strain evidence="9 10">NBRC 102662</strain>
    </source>
</reference>
<dbReference type="InterPro" id="IPR022398">
    <property type="entry name" value="Peptidase_S8_His-AS"/>
</dbReference>
<evidence type="ECO:0000256" key="6">
    <source>
        <dbReference type="RuleBase" id="RU003355"/>
    </source>
</evidence>
<accession>A0A2D0NED1</accession>
<keyword evidence="4 5" id="KW-0720">Serine protease</keyword>
<dbReference type="EMBL" id="PDUD01000017">
    <property type="protein sequence ID" value="PHN06740.1"/>
    <property type="molecule type" value="Genomic_DNA"/>
</dbReference>
<evidence type="ECO:0000256" key="4">
    <source>
        <dbReference type="ARBA" id="ARBA00022825"/>
    </source>
</evidence>
<evidence type="ECO:0000256" key="7">
    <source>
        <dbReference type="SAM" id="SignalP"/>
    </source>
</evidence>
<dbReference type="PRINTS" id="PR00723">
    <property type="entry name" value="SUBTILISIN"/>
</dbReference>
<evidence type="ECO:0000256" key="5">
    <source>
        <dbReference type="PROSITE-ProRule" id="PRU01240"/>
    </source>
</evidence>
<sequence>MTRMILKNLLSGMLMLVASWAMAQDAAPNNWFHLNQDKDGYPGLSTEKVYQEILKGRQARKVIVAVIDSGVDAEHEDLAANMWVNEDEIPGNGIDDDQNGYIDDIHGWNFIGGKDGKNVQQENLEVVRLYNKLKGKYEGKSASDFSGKEKEEFEQFQEYKEEIDNKREDLGPKVMQFGAILGAFDKLIEQVGKEPADITIEDLQKFKTEDPVMTQVANMAQGFVEQGQSFGDVYKELKGYFDYLDGQFNYNYNPDFDARSIVGDDPSNVEDRNYGNNDVEGPDAQHGTHVAGIIGAVRGNDIGMDGVADNVLIMSVRAVPDGDERDKDVANAIRYAVDNGAEIINMSFGKGYSPYKKAVDDAVKYAKKNDVLLVHAAGNAAQQNQMDNNYPNDRYAKKGLFAPKEAKNWIEVGALNYGEGEDLVASFSNYSPEFVDVFAPGVEIYATVPNDKYEKLQGTSMASPTVAGVAAILRSYFPTLTANQVKDIIMDSAQPFKGKVIKPGTEELVPFSDLSVTGGMVNAYEAVKQAMMTKGKRKFEWKKVEKKDKKDVVVP</sequence>
<dbReference type="PROSITE" id="PS00137">
    <property type="entry name" value="SUBTILASE_HIS"/>
    <property type="match status" value="1"/>
</dbReference>